<keyword evidence="4" id="KW-1185">Reference proteome</keyword>
<feature type="compositionally biased region" description="Low complexity" evidence="1">
    <location>
        <begin position="327"/>
        <end position="341"/>
    </location>
</feature>
<feature type="compositionally biased region" description="Polar residues" evidence="1">
    <location>
        <begin position="564"/>
        <end position="579"/>
    </location>
</feature>
<reference evidence="4" key="1">
    <citation type="journal article" date="2019" name="Int. J. Syst. Evol. Microbiol.">
        <title>The Global Catalogue of Microorganisms (GCM) 10K type strain sequencing project: providing services to taxonomists for standard genome sequencing and annotation.</title>
        <authorList>
            <consortium name="The Broad Institute Genomics Platform"/>
            <consortium name="The Broad Institute Genome Sequencing Center for Infectious Disease"/>
            <person name="Wu L."/>
            <person name="Ma J."/>
        </authorList>
    </citation>
    <scope>NUCLEOTIDE SEQUENCE [LARGE SCALE GENOMIC DNA]</scope>
    <source>
        <strain evidence="4">ICMP 19430</strain>
    </source>
</reference>
<evidence type="ECO:0000313" key="4">
    <source>
        <dbReference type="Proteomes" id="UP001596484"/>
    </source>
</evidence>
<dbReference type="Pfam" id="PF02720">
    <property type="entry name" value="DUF222"/>
    <property type="match status" value="1"/>
</dbReference>
<organism evidence="3 4">
    <name type="scientific">Rhodococcus daqingensis</name>
    <dbReference type="NCBI Taxonomy" id="2479363"/>
    <lineage>
        <taxon>Bacteria</taxon>
        <taxon>Bacillati</taxon>
        <taxon>Actinomycetota</taxon>
        <taxon>Actinomycetes</taxon>
        <taxon>Mycobacteriales</taxon>
        <taxon>Nocardiaceae</taxon>
        <taxon>Rhodococcus</taxon>
    </lineage>
</organism>
<name>A0ABW2RT14_9NOCA</name>
<comment type="caution">
    <text evidence="3">The sequence shown here is derived from an EMBL/GenBank/DDBJ whole genome shotgun (WGS) entry which is preliminary data.</text>
</comment>
<dbReference type="InterPro" id="IPR003615">
    <property type="entry name" value="HNH_nuc"/>
</dbReference>
<proteinExistence type="predicted"/>
<protein>
    <submittedName>
        <fullName evidence="3">DUF222 domain-containing protein</fullName>
    </submittedName>
</protein>
<feature type="region of interest" description="Disordered" evidence="1">
    <location>
        <begin position="315"/>
        <end position="396"/>
    </location>
</feature>
<gene>
    <name evidence="3" type="ORF">ACFQS9_03645</name>
</gene>
<evidence type="ECO:0000256" key="1">
    <source>
        <dbReference type="SAM" id="MobiDB-lite"/>
    </source>
</evidence>
<feature type="domain" description="DUF222" evidence="2">
    <location>
        <begin position="45"/>
        <end position="310"/>
    </location>
</feature>
<accession>A0ABW2RT14</accession>
<dbReference type="Proteomes" id="UP001596484">
    <property type="component" value="Unassembled WGS sequence"/>
</dbReference>
<feature type="region of interest" description="Disordered" evidence="1">
    <location>
        <begin position="560"/>
        <end position="579"/>
    </location>
</feature>
<dbReference type="CDD" id="cd00085">
    <property type="entry name" value="HNHc"/>
    <property type="match status" value="1"/>
</dbReference>
<dbReference type="EMBL" id="JBHTCS010000004">
    <property type="protein sequence ID" value="MFC7446979.1"/>
    <property type="molecule type" value="Genomic_DNA"/>
</dbReference>
<dbReference type="RefSeq" id="WP_378401685.1">
    <property type="nucleotide sequence ID" value="NZ_JBHTCS010000004.1"/>
</dbReference>
<sequence length="579" mass="61977">MTAAVSAVIDRERSLLDAIIETSRVENAAAARLIGQIMDYTNSRDTFDHRAPDAGFDTEQAERSAIAEVALALSSTFRSVASLMRLGFTLERMPEIRDAFAAGEVTLSKIRVIDDHTRKATAGAVLRLDAGILAAARRLAPTPLGIEIDRLLIEDDAAWAERAREQAEAKRKVRSRRLPHGMGVLSVTLTATQLTAVTGLIVKVAKTVCLADPRSLDVRCADAFAALIAGQRNLACECGEQACVSTRNPKPADAQMHLNIMCGLETLLGLADNPGYLEGYGYLDAGQVRTIAGNATWQAIIDCATQTLERLQHEYGDDTDRTGGTDGATESAEESGAASESESVDAESDHWQNRNRSEPEVREPDPPDPTDPPDPRRAAQTKPDTPPEPTPESGLLAFKSPILPAGAIALPVRKLPQPGTVSPADAIDGLSCTILNDPAGLVAAFPDGHGGFTQPPPGALTYRPSELLAAAVRLRDGTCRHPGCNVPAADCQIDHIVAFLKANPALGGWTILTNLQCLCLLHHQLKTAGLWHHDMLAGAIMHIYNTIGQHALTLPTRRRGSDRMWSTGSSATLTRATFH</sequence>
<dbReference type="InterPro" id="IPR003870">
    <property type="entry name" value="DUF222"/>
</dbReference>
<evidence type="ECO:0000259" key="2">
    <source>
        <dbReference type="Pfam" id="PF02720"/>
    </source>
</evidence>
<dbReference type="Gene3D" id="1.10.30.50">
    <property type="match status" value="1"/>
</dbReference>
<feature type="compositionally biased region" description="Basic and acidic residues" evidence="1">
    <location>
        <begin position="347"/>
        <end position="365"/>
    </location>
</feature>
<evidence type="ECO:0000313" key="3">
    <source>
        <dbReference type="EMBL" id="MFC7446979.1"/>
    </source>
</evidence>